<reference evidence="1 2" key="1">
    <citation type="journal article" date="2016" name="Int. J. Syst. Evol. Microbiol.">
        <title>Descriptions of Anaerotaenia torta gen. nov., sp. nov. and Anaerocolumna cellulosilytica gen. nov., sp. nov. isolated from a methanogenic reactor of cattle waste.</title>
        <authorList>
            <person name="Uek A."/>
            <person name="Ohtaki Y."/>
            <person name="Kaku N."/>
            <person name="Ueki K."/>
        </authorList>
    </citation>
    <scope>NUCLEOTIDE SEQUENCE [LARGE SCALE GENOMIC DNA]</scope>
    <source>
        <strain evidence="1 2">SN021</strain>
    </source>
</reference>
<dbReference type="PANTHER" id="PTHR35532:SF5">
    <property type="entry name" value="CARBOHYDRATE-BINDING DOMAIN-CONTAINING PROTEIN"/>
    <property type="match status" value="1"/>
</dbReference>
<dbReference type="Pfam" id="PF01841">
    <property type="entry name" value="Transglut_core"/>
    <property type="match status" value="2"/>
</dbReference>
<dbReference type="Gene3D" id="2.60.40.1120">
    <property type="entry name" value="Carboxypeptidase-like, regulatory domain"/>
    <property type="match status" value="1"/>
</dbReference>
<organism evidence="1 2">
    <name type="scientific">Anaerocolumna cellulosilytica</name>
    <dbReference type="NCBI Taxonomy" id="433286"/>
    <lineage>
        <taxon>Bacteria</taxon>
        <taxon>Bacillati</taxon>
        <taxon>Bacillota</taxon>
        <taxon>Clostridia</taxon>
        <taxon>Lachnospirales</taxon>
        <taxon>Lachnospiraceae</taxon>
        <taxon>Anaerocolumna</taxon>
    </lineage>
</organism>
<dbReference type="PANTHER" id="PTHR35532">
    <property type="entry name" value="SIMILAR TO POLYHYDROXYALKANOATE DEPOLYMERASE"/>
    <property type="match status" value="1"/>
</dbReference>
<dbReference type="InterPro" id="IPR038765">
    <property type="entry name" value="Papain-like_cys_pep_sf"/>
</dbReference>
<dbReference type="SMART" id="SM00460">
    <property type="entry name" value="TGc"/>
    <property type="match status" value="1"/>
</dbReference>
<dbReference type="SUPFAM" id="SSF54001">
    <property type="entry name" value="Cysteine proteinases"/>
    <property type="match status" value="1"/>
</dbReference>
<accession>A0A6S6R6F6</accession>
<proteinExistence type="predicted"/>
<dbReference type="Proteomes" id="UP000515561">
    <property type="component" value="Chromosome"/>
</dbReference>
<dbReference type="EMBL" id="AP023367">
    <property type="protein sequence ID" value="BCJ95060.1"/>
    <property type="molecule type" value="Genomic_DNA"/>
</dbReference>
<dbReference type="KEGG" id="acel:acsn021_26290"/>
<dbReference type="RefSeq" id="WP_184088422.1">
    <property type="nucleotide sequence ID" value="NZ_AP023367.1"/>
</dbReference>
<sequence length="861" mass="99881">MLMTKEERNRIEKDFEKIRQLARSKEDLFQILSDCKGEEEICMKFLYAYMPLSDLANYNGELFLRFVRHALGIRERLYWVKTLDTFVFLNYVLQYRINNEDIEFYSESFFHEIYPRIKEKSLEKAVLEVNYWCYEKATYQSSDIRTLSPLSVIRNTYGRCGEESVLAVAALRSVGIPARQCYVPRWAHCDDNHAWVEVYIEGEWKYLGACEPEDRLNKGWFVQPASRAMFIHSRIFSPFTMEKTIGSCNERLTELNITSRYAKTKEIKVQVFNRDGSYANGVEVRFEVVNFAAFYPLTSVTTDELGCAFLETGLGDLCIYAHNESEYGFCKIDVRLEDEVKITLGSFREEVRPFELTMKPPMGRVTENPPFTGQETVQSIRTGKAGIIRKAYEDTFFNQEKAKVYIEDYDNSYSQKQKEALAKNSIAKQARLKQILIHSRGNHEQITAFLEEEETRIYTGYKLALLESLSRKDLTDVKAEELKDFLLGAMPYKNNFKKDVFIPYVLCPRVSYEKLTAHRKKLMERFSKEEKEEFRSNPNKLFDYIRDKIGTFEELEYASLSASADNALTLAAGSNLTKKIAFVTILRTLGIPARMESLYLSVEYFKDNLWHSVNTEKEQEPNKKANLTLESNSEVTFLYYKNYSIARMEDGVFRDLELAGNPWEKQITYELRPGNYRVMTVNRESDGSVDALLYSLVLREGENKSLALLINEKRKAQNRIALKNRKLYMETEELTYLSKELKQKSLVIWLDLGREPTEHLLNELMDAKELIHKRKVEILAILNKQADRSNITFQKALSILPFVKTRIKTESDSLEDIYEAFGIADKQLPLAIVADENLSGIFGMAGYHVGIGELLLSHMKE</sequence>
<dbReference type="Gene3D" id="3.10.620.30">
    <property type="match status" value="1"/>
</dbReference>
<evidence type="ECO:0000313" key="1">
    <source>
        <dbReference type="EMBL" id="BCJ95060.1"/>
    </source>
</evidence>
<gene>
    <name evidence="1" type="ORF">acsn021_26290</name>
</gene>
<dbReference type="AlphaFoldDB" id="A0A6S6R6F6"/>
<dbReference type="InterPro" id="IPR002931">
    <property type="entry name" value="Transglutaminase-like"/>
</dbReference>
<evidence type="ECO:0000313" key="2">
    <source>
        <dbReference type="Proteomes" id="UP000515561"/>
    </source>
</evidence>
<name>A0A6S6R6F6_9FIRM</name>
<protein>
    <submittedName>
        <fullName evidence="1">Transglutaminase</fullName>
    </submittedName>
</protein>
<keyword evidence="2" id="KW-1185">Reference proteome</keyword>